<name>A0AAW1VXM3_RUBAR</name>
<reference evidence="1 2" key="1">
    <citation type="journal article" date="2023" name="G3 (Bethesda)">
        <title>A chromosome-length genome assembly and annotation of blackberry (Rubus argutus, cv. 'Hillquist').</title>
        <authorList>
            <person name="Bruna T."/>
            <person name="Aryal R."/>
            <person name="Dudchenko O."/>
            <person name="Sargent D.J."/>
            <person name="Mead D."/>
            <person name="Buti M."/>
            <person name="Cavallini A."/>
            <person name="Hytonen T."/>
            <person name="Andres J."/>
            <person name="Pham M."/>
            <person name="Weisz D."/>
            <person name="Mascagni F."/>
            <person name="Usai G."/>
            <person name="Natali L."/>
            <person name="Bassil N."/>
            <person name="Fernandez G.E."/>
            <person name="Lomsadze A."/>
            <person name="Armour M."/>
            <person name="Olukolu B."/>
            <person name="Poorten T."/>
            <person name="Britton C."/>
            <person name="Davik J."/>
            <person name="Ashrafi H."/>
            <person name="Aiden E.L."/>
            <person name="Borodovsky M."/>
            <person name="Worthington M."/>
        </authorList>
    </citation>
    <scope>NUCLEOTIDE SEQUENCE [LARGE SCALE GENOMIC DNA]</scope>
    <source>
        <strain evidence="1">PI 553951</strain>
    </source>
</reference>
<dbReference type="EMBL" id="JBEDUW010000007">
    <property type="protein sequence ID" value="KAK9911801.1"/>
    <property type="molecule type" value="Genomic_DNA"/>
</dbReference>
<accession>A0AAW1VXM3</accession>
<comment type="caution">
    <text evidence="1">The sequence shown here is derived from an EMBL/GenBank/DDBJ whole genome shotgun (WGS) entry which is preliminary data.</text>
</comment>
<proteinExistence type="predicted"/>
<evidence type="ECO:0000313" key="1">
    <source>
        <dbReference type="EMBL" id="KAK9911801.1"/>
    </source>
</evidence>
<sequence length="111" mass="12727">MHHPQIGLVFAYRSSLLFFFSDWSRFVHLSNSSSRYLDRFQSASFIISSATSSNSDRPLLQSSRRCFSRSVSSIPVDLERPPFFQFRSDVKLIGLVRSRAVTIVGKAFCQR</sequence>
<dbReference type="AlphaFoldDB" id="A0AAW1VXM3"/>
<organism evidence="1 2">
    <name type="scientific">Rubus argutus</name>
    <name type="common">Southern blackberry</name>
    <dbReference type="NCBI Taxonomy" id="59490"/>
    <lineage>
        <taxon>Eukaryota</taxon>
        <taxon>Viridiplantae</taxon>
        <taxon>Streptophyta</taxon>
        <taxon>Embryophyta</taxon>
        <taxon>Tracheophyta</taxon>
        <taxon>Spermatophyta</taxon>
        <taxon>Magnoliopsida</taxon>
        <taxon>eudicotyledons</taxon>
        <taxon>Gunneridae</taxon>
        <taxon>Pentapetalae</taxon>
        <taxon>rosids</taxon>
        <taxon>fabids</taxon>
        <taxon>Rosales</taxon>
        <taxon>Rosaceae</taxon>
        <taxon>Rosoideae</taxon>
        <taxon>Rosoideae incertae sedis</taxon>
        <taxon>Rubus</taxon>
    </lineage>
</organism>
<keyword evidence="2" id="KW-1185">Reference proteome</keyword>
<gene>
    <name evidence="1" type="ORF">M0R45_035691</name>
</gene>
<dbReference type="Proteomes" id="UP001457282">
    <property type="component" value="Unassembled WGS sequence"/>
</dbReference>
<protein>
    <submittedName>
        <fullName evidence="1">Uncharacterized protein</fullName>
    </submittedName>
</protein>
<evidence type="ECO:0000313" key="2">
    <source>
        <dbReference type="Proteomes" id="UP001457282"/>
    </source>
</evidence>